<dbReference type="InterPro" id="IPR012902">
    <property type="entry name" value="N_methyl_site"/>
</dbReference>
<dbReference type="InterPro" id="IPR031982">
    <property type="entry name" value="PilE-like"/>
</dbReference>
<keyword evidence="2" id="KW-0472">Membrane</keyword>
<evidence type="ECO:0000313" key="3">
    <source>
        <dbReference type="EMBL" id="TCP06055.1"/>
    </source>
</evidence>
<dbReference type="InterPro" id="IPR045584">
    <property type="entry name" value="Pilin-like"/>
</dbReference>
<gene>
    <name evidence="3" type="ORF">EV680_11446</name>
</gene>
<keyword evidence="1" id="KW-0488">Methylation</keyword>
<dbReference type="SUPFAM" id="SSF54523">
    <property type="entry name" value="Pili subunits"/>
    <property type="match status" value="1"/>
</dbReference>
<dbReference type="Proteomes" id="UP000294721">
    <property type="component" value="Unassembled WGS sequence"/>
</dbReference>
<keyword evidence="2" id="KW-0812">Transmembrane</keyword>
<dbReference type="Pfam" id="PF07963">
    <property type="entry name" value="N_methyl"/>
    <property type="match status" value="1"/>
</dbReference>
<comment type="caution">
    <text evidence="3">The sequence shown here is derived from an EMBL/GenBank/DDBJ whole genome shotgun (WGS) entry which is preliminary data.</text>
</comment>
<evidence type="ECO:0000313" key="4">
    <source>
        <dbReference type="Proteomes" id="UP000294721"/>
    </source>
</evidence>
<dbReference type="Pfam" id="PF16732">
    <property type="entry name" value="ComP_DUS"/>
    <property type="match status" value="1"/>
</dbReference>
<feature type="transmembrane region" description="Helical" evidence="2">
    <location>
        <begin position="7"/>
        <end position="28"/>
    </location>
</feature>
<organism evidence="3 4">
    <name type="scientific">Uruburuella suis</name>
    <dbReference type="NCBI Taxonomy" id="252130"/>
    <lineage>
        <taxon>Bacteria</taxon>
        <taxon>Pseudomonadati</taxon>
        <taxon>Pseudomonadota</taxon>
        <taxon>Betaproteobacteria</taxon>
        <taxon>Neisseriales</taxon>
        <taxon>Neisseriaceae</taxon>
        <taxon>Uruburuella</taxon>
    </lineage>
</organism>
<dbReference type="InterPro" id="IPR000983">
    <property type="entry name" value="Bac_GSPG_pilin"/>
</dbReference>
<accession>A0ABY2BYJ7</accession>
<dbReference type="EMBL" id="SLXE01000014">
    <property type="protein sequence ID" value="TCP06055.1"/>
    <property type="molecule type" value="Genomic_DNA"/>
</dbReference>
<evidence type="ECO:0000256" key="2">
    <source>
        <dbReference type="SAM" id="Phobius"/>
    </source>
</evidence>
<dbReference type="NCBIfam" id="TIGR02532">
    <property type="entry name" value="IV_pilin_GFxxxE"/>
    <property type="match status" value="1"/>
</dbReference>
<dbReference type="Gene3D" id="3.30.700.50">
    <property type="match status" value="1"/>
</dbReference>
<proteinExistence type="predicted"/>
<protein>
    <submittedName>
        <fullName evidence="3">Type IV pilus assembly protein PilE</fullName>
    </submittedName>
</protein>
<evidence type="ECO:0000256" key="1">
    <source>
        <dbReference type="ARBA" id="ARBA00022481"/>
    </source>
</evidence>
<name>A0ABY2BYJ7_9NEIS</name>
<dbReference type="RefSeq" id="WP_132953924.1">
    <property type="nucleotide sequence ID" value="NZ_CP091507.1"/>
</dbReference>
<sequence>MKHLQHGFTLAELMIVVLLLAILATIAYPSYDTFVCNSRLENARADLLANAQLMERYYAQNHRFPEKKASIPGLKENDYFDISFIDQTASAADIGYQLQATPNEKNVNENRMMRLSHNGVVVVVCPNSDSKSTCSCTAR</sequence>
<keyword evidence="2" id="KW-1133">Transmembrane helix</keyword>
<keyword evidence="4" id="KW-1185">Reference proteome</keyword>
<reference evidence="3 4" key="1">
    <citation type="submission" date="2019-03" db="EMBL/GenBank/DDBJ databases">
        <title>Genomic Encyclopedia of Type Strains, Phase IV (KMG-IV): sequencing the most valuable type-strain genomes for metagenomic binning, comparative biology and taxonomic classification.</title>
        <authorList>
            <person name="Goeker M."/>
        </authorList>
    </citation>
    <scope>NUCLEOTIDE SEQUENCE [LARGE SCALE GENOMIC DNA]</scope>
    <source>
        <strain evidence="3 4">DSM 17474</strain>
    </source>
</reference>
<dbReference type="PRINTS" id="PR00813">
    <property type="entry name" value="BCTERIALGSPG"/>
</dbReference>